<dbReference type="InterPro" id="IPR037171">
    <property type="entry name" value="NagB/RpiA_transferase-like"/>
</dbReference>
<sequence length="626" mass="70398">MLHDWKQLYASKLISAEEAAAKVKNGDRIYLGSMCAEPTAIIRSLGASYLEDVEMIQFISGSSASELALKGHRRFRMKTFFVGGRSGEMDRLSEADYVPLFHSQVPAFFRNRRIPIDVAIVQVSPPDRFGRFSLGISVDITMAAVESARMVIAQVNPHMPRTHGDTFVPVDRINYLVDGPEPLCEPPEEVLGDREKTISKYIAELIDDGCVMQFGFAGISRGLMDFLTNHKNLGLHTEIFTDALVDLIERGVINNSSKKMYRGKSLATCCMGTSRLYDYVNDNSLVEFYPSDILLSPSFIASHDNMVAVNLALQVDLRGQVRQGSPTWTAFEGSGGDNDFMRGTSLAKGGRSVICLRSTSFKSGRSTIVPTFGPKASVIMNRGEVNYIVTEYGIAYLGGKSIRERAMALVEIAHPDHREGLMKDAREMGYVYPDQFYYMTASPNLRQRVRTDRVFKGDLKAHIRVIKPTDESMIRDLFYTLSQSSVYFRYFSPRRSMPHANVQQYVSLTEEQGLSLVVTIGPRENRQIVAESRYVFEPHSECPDVAFMVDENYQGRGIASFLLNYMIEIAKERAVKGFSADVLFSNRPMLKVFERLPYVLHKTVSEGIVNINFRFNELKEETGAEQ</sequence>
<accession>A0A9D6V389</accession>
<proteinExistence type="inferred from homology"/>
<dbReference type="Gene3D" id="3.40.630.30">
    <property type="match status" value="1"/>
</dbReference>
<gene>
    <name evidence="4" type="ORF">HY912_14585</name>
</gene>
<dbReference type="Gene3D" id="3.40.1080.10">
    <property type="entry name" value="Glutaconate Coenzyme A-transferase"/>
    <property type="match status" value="1"/>
</dbReference>
<dbReference type="InterPro" id="IPR038460">
    <property type="entry name" value="AcetylCoA_hyd_C_sf"/>
</dbReference>
<dbReference type="Gene3D" id="3.40.1080.20">
    <property type="entry name" value="Acetyl-CoA hydrolase/transferase C-terminal domain"/>
    <property type="match status" value="1"/>
</dbReference>
<dbReference type="InterPro" id="IPR046433">
    <property type="entry name" value="ActCoA_hydro"/>
</dbReference>
<dbReference type="Pfam" id="PF02550">
    <property type="entry name" value="AcetylCoA_hydro"/>
    <property type="match status" value="1"/>
</dbReference>
<dbReference type="Pfam" id="PF13336">
    <property type="entry name" value="AcetylCoA_hyd_C"/>
    <property type="match status" value="1"/>
</dbReference>
<dbReference type="Gene3D" id="3.30.750.70">
    <property type="entry name" value="4-hydroxybutyrate coenzyme like domains"/>
    <property type="match status" value="1"/>
</dbReference>
<organism evidence="4 5">
    <name type="scientific">Desulfomonile tiedjei</name>
    <dbReference type="NCBI Taxonomy" id="2358"/>
    <lineage>
        <taxon>Bacteria</taxon>
        <taxon>Pseudomonadati</taxon>
        <taxon>Thermodesulfobacteriota</taxon>
        <taxon>Desulfomonilia</taxon>
        <taxon>Desulfomonilales</taxon>
        <taxon>Desulfomonilaceae</taxon>
        <taxon>Desulfomonile</taxon>
    </lineage>
</organism>
<evidence type="ECO:0000256" key="2">
    <source>
        <dbReference type="ARBA" id="ARBA00022679"/>
    </source>
</evidence>
<dbReference type="InterPro" id="IPR026888">
    <property type="entry name" value="AcetylCoA_hyd_C"/>
</dbReference>
<keyword evidence="2" id="KW-0808">Transferase</keyword>
<dbReference type="PROSITE" id="PS51186">
    <property type="entry name" value="GNAT"/>
    <property type="match status" value="1"/>
</dbReference>
<dbReference type="PANTHER" id="PTHR21432">
    <property type="entry name" value="ACETYL-COA HYDROLASE-RELATED"/>
    <property type="match status" value="1"/>
</dbReference>
<evidence type="ECO:0000256" key="1">
    <source>
        <dbReference type="ARBA" id="ARBA00009632"/>
    </source>
</evidence>
<dbReference type="CDD" id="cd04301">
    <property type="entry name" value="NAT_SF"/>
    <property type="match status" value="1"/>
</dbReference>
<evidence type="ECO:0000313" key="5">
    <source>
        <dbReference type="Proteomes" id="UP000807825"/>
    </source>
</evidence>
<dbReference type="GO" id="GO:0006083">
    <property type="term" value="P:acetate metabolic process"/>
    <property type="evidence" value="ECO:0007669"/>
    <property type="project" value="InterPro"/>
</dbReference>
<dbReference type="InterPro" id="IPR016181">
    <property type="entry name" value="Acyl_CoA_acyltransferase"/>
</dbReference>
<feature type="domain" description="N-acetyltransferase" evidence="3">
    <location>
        <begin position="461"/>
        <end position="620"/>
    </location>
</feature>
<dbReference type="AlphaFoldDB" id="A0A9D6V389"/>
<dbReference type="GO" id="GO:0008775">
    <property type="term" value="F:acetate CoA-transferase activity"/>
    <property type="evidence" value="ECO:0007669"/>
    <property type="project" value="InterPro"/>
</dbReference>
<dbReference type="PANTHER" id="PTHR21432:SF20">
    <property type="entry name" value="ACETYL-COA HYDROLASE"/>
    <property type="match status" value="1"/>
</dbReference>
<comment type="similarity">
    <text evidence="1">Belongs to the acetyl-CoA hydrolase/transferase family.</text>
</comment>
<dbReference type="SUPFAM" id="SSF55729">
    <property type="entry name" value="Acyl-CoA N-acyltransferases (Nat)"/>
    <property type="match status" value="1"/>
</dbReference>
<reference evidence="4" key="1">
    <citation type="submission" date="2020-07" db="EMBL/GenBank/DDBJ databases">
        <title>Huge and variable diversity of episymbiotic CPR bacteria and DPANN archaea in groundwater ecosystems.</title>
        <authorList>
            <person name="He C.Y."/>
            <person name="Keren R."/>
            <person name="Whittaker M."/>
            <person name="Farag I.F."/>
            <person name="Doudna J."/>
            <person name="Cate J.H.D."/>
            <person name="Banfield J.F."/>
        </authorList>
    </citation>
    <scope>NUCLEOTIDE SEQUENCE</scope>
    <source>
        <strain evidence="4">NC_groundwater_1664_Pr3_B-0.1um_52_9</strain>
    </source>
</reference>
<dbReference type="InterPro" id="IPR000182">
    <property type="entry name" value="GNAT_dom"/>
</dbReference>
<dbReference type="InterPro" id="IPR003702">
    <property type="entry name" value="ActCoA_hydro_N"/>
</dbReference>
<dbReference type="EMBL" id="JACRDE010000382">
    <property type="protein sequence ID" value="MBI5250714.1"/>
    <property type="molecule type" value="Genomic_DNA"/>
</dbReference>
<evidence type="ECO:0000259" key="3">
    <source>
        <dbReference type="PROSITE" id="PS51186"/>
    </source>
</evidence>
<dbReference type="Pfam" id="PF00583">
    <property type="entry name" value="Acetyltransf_1"/>
    <property type="match status" value="1"/>
</dbReference>
<dbReference type="SUPFAM" id="SSF100950">
    <property type="entry name" value="NagB/RpiA/CoA transferase-like"/>
    <property type="match status" value="2"/>
</dbReference>
<evidence type="ECO:0000313" key="4">
    <source>
        <dbReference type="EMBL" id="MBI5250714.1"/>
    </source>
</evidence>
<comment type="caution">
    <text evidence="4">The sequence shown here is derived from an EMBL/GenBank/DDBJ whole genome shotgun (WGS) entry which is preliminary data.</text>
</comment>
<protein>
    <submittedName>
        <fullName evidence="4">GNAT family N-acetyltransferase</fullName>
    </submittedName>
</protein>
<dbReference type="Proteomes" id="UP000807825">
    <property type="component" value="Unassembled WGS sequence"/>
</dbReference>
<dbReference type="GO" id="GO:0016747">
    <property type="term" value="F:acyltransferase activity, transferring groups other than amino-acyl groups"/>
    <property type="evidence" value="ECO:0007669"/>
    <property type="project" value="InterPro"/>
</dbReference>
<name>A0A9D6V389_9BACT</name>